<comment type="subcellular location">
    <subcellularLocation>
        <location evidence="1 7">Cell membrane</location>
        <topology evidence="1 7">Multi-pass membrane protein</topology>
    </subcellularLocation>
</comment>
<dbReference type="AlphaFoldDB" id="A0A2S5EJA7"/>
<evidence type="ECO:0000313" key="9">
    <source>
        <dbReference type="EMBL" id="POZ93135.1"/>
    </source>
</evidence>
<dbReference type="EMBL" id="JALY01000080">
    <property type="protein sequence ID" value="POZ93135.1"/>
    <property type="molecule type" value="Genomic_DNA"/>
</dbReference>
<dbReference type="Gene3D" id="1.10.3720.10">
    <property type="entry name" value="MetI-like"/>
    <property type="match status" value="1"/>
</dbReference>
<dbReference type="GO" id="GO:0055085">
    <property type="term" value="P:transmembrane transport"/>
    <property type="evidence" value="ECO:0007669"/>
    <property type="project" value="InterPro"/>
</dbReference>
<dbReference type="InterPro" id="IPR035906">
    <property type="entry name" value="MetI-like_sf"/>
</dbReference>
<feature type="transmembrane region" description="Helical" evidence="7">
    <location>
        <begin position="174"/>
        <end position="198"/>
    </location>
</feature>
<evidence type="ECO:0000256" key="5">
    <source>
        <dbReference type="ARBA" id="ARBA00022989"/>
    </source>
</evidence>
<feature type="transmembrane region" description="Helical" evidence="7">
    <location>
        <begin position="92"/>
        <end position="111"/>
    </location>
</feature>
<dbReference type="PANTHER" id="PTHR43227:SF11">
    <property type="entry name" value="BLL4140 PROTEIN"/>
    <property type="match status" value="1"/>
</dbReference>
<keyword evidence="3" id="KW-1003">Cell membrane</keyword>
<dbReference type="CDD" id="cd06261">
    <property type="entry name" value="TM_PBP2"/>
    <property type="match status" value="1"/>
</dbReference>
<evidence type="ECO:0000256" key="2">
    <source>
        <dbReference type="ARBA" id="ARBA00022448"/>
    </source>
</evidence>
<sequence>MVVRHSFSSNGGINSMNKWIKSHIFLVFLLPGIVLYGLFMVYPLLSALGYSLFSWDGLIREGFVGFENFRKVLTEIPYKERFWNALAHNVKFFIITFVLQTTVGLYIAVKLTQKRPGMGFFQAIYFLPYTLSMVVVGFLWLLLLNPNWGAFNQFLKLIGLEELIQPWLGQESTALITIILVNFWRWLGFPVLVFKAGLQSIPEELNEAAIIDGANSWQLFRYITLPLLKPTIAMVTIITFIWDFNAFDLVFVMQGSSGNPHYATDLLATFFYRTAFGDPTTGAAGGDTGIASAIAVLMLIIIGIASYFGIKIMQRSEVEY</sequence>
<evidence type="ECO:0000256" key="4">
    <source>
        <dbReference type="ARBA" id="ARBA00022692"/>
    </source>
</evidence>
<reference evidence="9 10" key="1">
    <citation type="submission" date="2014-01" db="EMBL/GenBank/DDBJ databases">
        <title>Comparative genomics of Petrotoga.</title>
        <authorList>
            <person name="Chow K."/>
            <person name="Charchuk R."/>
            <person name="Nesbo C.L."/>
        </authorList>
    </citation>
    <scope>NUCLEOTIDE SEQUENCE [LARGE SCALE GENOMIC DNA]</scope>
    <source>
        <strain evidence="9 10">DSM 16923</strain>
    </source>
</reference>
<dbReference type="InterPro" id="IPR000515">
    <property type="entry name" value="MetI-like"/>
</dbReference>
<evidence type="ECO:0000256" key="3">
    <source>
        <dbReference type="ARBA" id="ARBA00022475"/>
    </source>
</evidence>
<dbReference type="SUPFAM" id="SSF161098">
    <property type="entry name" value="MetI-like"/>
    <property type="match status" value="1"/>
</dbReference>
<feature type="domain" description="ABC transmembrane type-1" evidence="8">
    <location>
        <begin position="86"/>
        <end position="309"/>
    </location>
</feature>
<dbReference type="InterPro" id="IPR050809">
    <property type="entry name" value="UgpAE/MalFG_permease"/>
</dbReference>
<name>A0A2S5EJA7_9BACT</name>
<keyword evidence="2 7" id="KW-0813">Transport</keyword>
<feature type="transmembrane region" description="Helical" evidence="7">
    <location>
        <begin position="123"/>
        <end position="143"/>
    </location>
</feature>
<keyword evidence="10" id="KW-1185">Reference proteome</keyword>
<evidence type="ECO:0000313" key="10">
    <source>
        <dbReference type="Proteomes" id="UP000236950"/>
    </source>
</evidence>
<evidence type="ECO:0000259" key="8">
    <source>
        <dbReference type="PROSITE" id="PS50928"/>
    </source>
</evidence>
<keyword evidence="5 7" id="KW-1133">Transmembrane helix</keyword>
<feature type="transmembrane region" description="Helical" evidence="7">
    <location>
        <begin position="219"/>
        <end position="242"/>
    </location>
</feature>
<keyword evidence="4 7" id="KW-0812">Transmembrane</keyword>
<comment type="caution">
    <text evidence="9">The sequence shown here is derived from an EMBL/GenBank/DDBJ whole genome shotgun (WGS) entry which is preliminary data.</text>
</comment>
<protein>
    <recommendedName>
        <fullName evidence="8">ABC transmembrane type-1 domain-containing protein</fullName>
    </recommendedName>
</protein>
<organism evidence="9 10">
    <name type="scientific">Petrotoga halophila DSM 16923</name>
    <dbReference type="NCBI Taxonomy" id="1122953"/>
    <lineage>
        <taxon>Bacteria</taxon>
        <taxon>Thermotogati</taxon>
        <taxon>Thermotogota</taxon>
        <taxon>Thermotogae</taxon>
        <taxon>Petrotogales</taxon>
        <taxon>Petrotogaceae</taxon>
        <taxon>Petrotoga</taxon>
    </lineage>
</organism>
<dbReference type="Proteomes" id="UP000236950">
    <property type="component" value="Unassembled WGS sequence"/>
</dbReference>
<evidence type="ECO:0000256" key="7">
    <source>
        <dbReference type="RuleBase" id="RU363032"/>
    </source>
</evidence>
<dbReference type="PANTHER" id="PTHR43227">
    <property type="entry name" value="BLL4140 PROTEIN"/>
    <property type="match status" value="1"/>
</dbReference>
<proteinExistence type="inferred from homology"/>
<dbReference type="GO" id="GO:0005886">
    <property type="term" value="C:plasma membrane"/>
    <property type="evidence" value="ECO:0007669"/>
    <property type="project" value="UniProtKB-SubCell"/>
</dbReference>
<feature type="transmembrane region" description="Helical" evidence="7">
    <location>
        <begin position="289"/>
        <end position="310"/>
    </location>
</feature>
<dbReference type="PROSITE" id="PS50928">
    <property type="entry name" value="ABC_TM1"/>
    <property type="match status" value="1"/>
</dbReference>
<feature type="transmembrane region" description="Helical" evidence="7">
    <location>
        <begin position="24"/>
        <end position="45"/>
    </location>
</feature>
<dbReference type="Pfam" id="PF00528">
    <property type="entry name" value="BPD_transp_1"/>
    <property type="match status" value="1"/>
</dbReference>
<gene>
    <name evidence="9" type="ORF">AA81_03490</name>
</gene>
<evidence type="ECO:0000256" key="1">
    <source>
        <dbReference type="ARBA" id="ARBA00004651"/>
    </source>
</evidence>
<keyword evidence="6 7" id="KW-0472">Membrane</keyword>
<accession>A0A2S5EJA7</accession>
<evidence type="ECO:0000256" key="6">
    <source>
        <dbReference type="ARBA" id="ARBA00023136"/>
    </source>
</evidence>
<comment type="similarity">
    <text evidence="7">Belongs to the binding-protein-dependent transport system permease family.</text>
</comment>